<dbReference type="EMBL" id="DRIH01000022">
    <property type="protein sequence ID" value="HEC67351.1"/>
    <property type="molecule type" value="Genomic_DNA"/>
</dbReference>
<keyword evidence="7 8" id="KW-0472">Membrane</keyword>
<gene>
    <name evidence="11" type="ORF">ENI35_00825</name>
</gene>
<evidence type="ECO:0000256" key="3">
    <source>
        <dbReference type="ARBA" id="ARBA00022448"/>
    </source>
</evidence>
<evidence type="ECO:0000259" key="10">
    <source>
        <dbReference type="Pfam" id="PF12704"/>
    </source>
</evidence>
<comment type="subcellular location">
    <subcellularLocation>
        <location evidence="1">Cell membrane</location>
        <topology evidence="1">Multi-pass membrane protein</topology>
    </subcellularLocation>
</comment>
<dbReference type="Pfam" id="PF12704">
    <property type="entry name" value="MacB_PCD"/>
    <property type="match status" value="1"/>
</dbReference>
<name>A0A7C1ZQC5_DESA2</name>
<proteinExistence type="inferred from homology"/>
<evidence type="ECO:0000256" key="5">
    <source>
        <dbReference type="ARBA" id="ARBA00022692"/>
    </source>
</evidence>
<evidence type="ECO:0000256" key="7">
    <source>
        <dbReference type="ARBA" id="ARBA00023136"/>
    </source>
</evidence>
<dbReference type="Pfam" id="PF02687">
    <property type="entry name" value="FtsX"/>
    <property type="match status" value="1"/>
</dbReference>
<feature type="transmembrane region" description="Helical" evidence="8">
    <location>
        <begin position="280"/>
        <end position="305"/>
    </location>
</feature>
<dbReference type="Proteomes" id="UP000885738">
    <property type="component" value="Unassembled WGS sequence"/>
</dbReference>
<evidence type="ECO:0000256" key="1">
    <source>
        <dbReference type="ARBA" id="ARBA00004651"/>
    </source>
</evidence>
<dbReference type="PANTHER" id="PTHR30489:SF0">
    <property type="entry name" value="LIPOPROTEIN-RELEASING SYSTEM TRANSMEMBRANE PROTEIN LOLE"/>
    <property type="match status" value="1"/>
</dbReference>
<feature type="domain" description="ABC3 transporter permease C-terminal" evidence="9">
    <location>
        <begin position="282"/>
        <end position="407"/>
    </location>
</feature>
<feature type="domain" description="MacB-like periplasmic core" evidence="10">
    <location>
        <begin position="27"/>
        <end position="238"/>
    </location>
</feature>
<dbReference type="InterPro" id="IPR051447">
    <property type="entry name" value="Lipoprotein-release_system"/>
</dbReference>
<dbReference type="GO" id="GO:0042953">
    <property type="term" value="P:lipoprotein transport"/>
    <property type="evidence" value="ECO:0007669"/>
    <property type="project" value="InterPro"/>
</dbReference>
<keyword evidence="4" id="KW-1003">Cell membrane</keyword>
<protein>
    <submittedName>
        <fullName evidence="11">Lipoprotein-releasing ABC transporter permease subunit</fullName>
    </submittedName>
</protein>
<evidence type="ECO:0000313" key="11">
    <source>
        <dbReference type="EMBL" id="HEC67351.1"/>
    </source>
</evidence>
<comment type="similarity">
    <text evidence="2">Belongs to the ABC-4 integral membrane protein family. LolC/E subfamily.</text>
</comment>
<keyword evidence="3" id="KW-0813">Transport</keyword>
<dbReference type="NCBIfam" id="TIGR02212">
    <property type="entry name" value="lolCE"/>
    <property type="match status" value="1"/>
</dbReference>
<organism evidence="11">
    <name type="scientific">Desulfofervidus auxilii</name>
    <dbReference type="NCBI Taxonomy" id="1621989"/>
    <lineage>
        <taxon>Bacteria</taxon>
        <taxon>Pseudomonadati</taxon>
        <taxon>Thermodesulfobacteriota</taxon>
        <taxon>Candidatus Desulfofervidia</taxon>
        <taxon>Candidatus Desulfofervidales</taxon>
        <taxon>Candidatus Desulfofervidaceae</taxon>
        <taxon>Candidatus Desulfofervidus</taxon>
    </lineage>
</organism>
<dbReference type="PANTHER" id="PTHR30489">
    <property type="entry name" value="LIPOPROTEIN-RELEASING SYSTEM TRANSMEMBRANE PROTEIN LOLE"/>
    <property type="match status" value="1"/>
</dbReference>
<accession>A0A7C1ZQC5</accession>
<feature type="transmembrane region" description="Helical" evidence="8">
    <location>
        <begin position="21"/>
        <end position="48"/>
    </location>
</feature>
<reference evidence="11" key="1">
    <citation type="journal article" date="2020" name="mSystems">
        <title>Genome- and Community-Level Interaction Insights into Carbon Utilization and Element Cycling Functions of Hydrothermarchaeota in Hydrothermal Sediment.</title>
        <authorList>
            <person name="Zhou Z."/>
            <person name="Liu Y."/>
            <person name="Xu W."/>
            <person name="Pan J."/>
            <person name="Luo Z.H."/>
            <person name="Li M."/>
        </authorList>
    </citation>
    <scope>NUCLEOTIDE SEQUENCE [LARGE SCALE GENOMIC DNA]</scope>
    <source>
        <strain evidence="11">HyVt-389</strain>
    </source>
</reference>
<feature type="transmembrane region" description="Helical" evidence="8">
    <location>
        <begin position="326"/>
        <end position="354"/>
    </location>
</feature>
<dbReference type="InterPro" id="IPR003838">
    <property type="entry name" value="ABC3_permease_C"/>
</dbReference>
<dbReference type="GO" id="GO:0044874">
    <property type="term" value="P:lipoprotein localization to outer membrane"/>
    <property type="evidence" value="ECO:0007669"/>
    <property type="project" value="TreeGrafter"/>
</dbReference>
<dbReference type="AlphaFoldDB" id="A0A7C1ZQC5"/>
<evidence type="ECO:0000259" key="9">
    <source>
        <dbReference type="Pfam" id="PF02687"/>
    </source>
</evidence>
<feature type="transmembrane region" description="Helical" evidence="8">
    <location>
        <begin position="377"/>
        <end position="396"/>
    </location>
</feature>
<evidence type="ECO:0000256" key="4">
    <source>
        <dbReference type="ARBA" id="ARBA00022475"/>
    </source>
</evidence>
<sequence length="414" mass="46010">MTLPYELFISLKYLRSKRKQRFISVITLLSIIGVMVGVMTLIIVLSVMSGFEKEVRTRILDINAHIFVLSLKGPISEYQKLMNRVKQEPGIIGVAPFIYSQVMVKSDQNVSGAVLRGVEVKSISKVSNLPEILKAGKIESLNTPKLKHGQMLPCLIMGQELAKNLGVWVGDVVSVISPFGEITPLGQIPKVKNFLVGGIFASDMYEYDSSLIYISLQQAQQFLALGDTVTGLEVKIAEIFKAREIARTLQNKLGFPFWTRNWIDMNKSLFSALKLEKTTMFLILTLIIVVAVLNIGSSLIMMVMEKVKDIAILKTMGATDKNIMKIFIYQGLIIGLLGTVLGIIGGVGICLLLKEYHFIHLPQDIYYLSTLPVELRWGDIIVISIGAITLSLLSTIHPARQAARLDPVEALRYE</sequence>
<comment type="caution">
    <text evidence="11">The sequence shown here is derived from an EMBL/GenBank/DDBJ whole genome shotgun (WGS) entry which is preliminary data.</text>
</comment>
<evidence type="ECO:0000256" key="2">
    <source>
        <dbReference type="ARBA" id="ARBA00005236"/>
    </source>
</evidence>
<keyword evidence="6 8" id="KW-1133">Transmembrane helix</keyword>
<evidence type="ECO:0000256" key="6">
    <source>
        <dbReference type="ARBA" id="ARBA00022989"/>
    </source>
</evidence>
<dbReference type="InterPro" id="IPR011925">
    <property type="entry name" value="LolCE_TM"/>
</dbReference>
<keyword evidence="11" id="KW-0449">Lipoprotein</keyword>
<dbReference type="InterPro" id="IPR025857">
    <property type="entry name" value="MacB_PCD"/>
</dbReference>
<evidence type="ECO:0000256" key="8">
    <source>
        <dbReference type="SAM" id="Phobius"/>
    </source>
</evidence>
<keyword evidence="5 8" id="KW-0812">Transmembrane</keyword>
<dbReference type="GO" id="GO:0098797">
    <property type="term" value="C:plasma membrane protein complex"/>
    <property type="evidence" value="ECO:0007669"/>
    <property type="project" value="TreeGrafter"/>
</dbReference>